<evidence type="ECO:0000313" key="3">
    <source>
        <dbReference type="Proteomes" id="UP000265520"/>
    </source>
</evidence>
<accession>A0A392T955</accession>
<sequence>MKRETSKISTPNKKKKLERKASASKPSRVQKKLKVKQENSSESEKTDSDYADFLRTYDPNEEDT</sequence>
<dbReference type="Proteomes" id="UP000265520">
    <property type="component" value="Unassembled WGS sequence"/>
</dbReference>
<evidence type="ECO:0000313" key="2">
    <source>
        <dbReference type="EMBL" id="MCI56626.1"/>
    </source>
</evidence>
<feature type="region of interest" description="Disordered" evidence="1">
    <location>
        <begin position="1"/>
        <end position="64"/>
    </location>
</feature>
<organism evidence="2 3">
    <name type="scientific">Trifolium medium</name>
    <dbReference type="NCBI Taxonomy" id="97028"/>
    <lineage>
        <taxon>Eukaryota</taxon>
        <taxon>Viridiplantae</taxon>
        <taxon>Streptophyta</taxon>
        <taxon>Embryophyta</taxon>
        <taxon>Tracheophyta</taxon>
        <taxon>Spermatophyta</taxon>
        <taxon>Magnoliopsida</taxon>
        <taxon>eudicotyledons</taxon>
        <taxon>Gunneridae</taxon>
        <taxon>Pentapetalae</taxon>
        <taxon>rosids</taxon>
        <taxon>fabids</taxon>
        <taxon>Fabales</taxon>
        <taxon>Fabaceae</taxon>
        <taxon>Papilionoideae</taxon>
        <taxon>50 kb inversion clade</taxon>
        <taxon>NPAAA clade</taxon>
        <taxon>Hologalegina</taxon>
        <taxon>IRL clade</taxon>
        <taxon>Trifolieae</taxon>
        <taxon>Trifolium</taxon>
    </lineage>
</organism>
<proteinExistence type="predicted"/>
<dbReference type="EMBL" id="LXQA010515406">
    <property type="protein sequence ID" value="MCI56626.1"/>
    <property type="molecule type" value="Genomic_DNA"/>
</dbReference>
<evidence type="ECO:0000256" key="1">
    <source>
        <dbReference type="SAM" id="MobiDB-lite"/>
    </source>
</evidence>
<keyword evidence="3" id="KW-1185">Reference proteome</keyword>
<feature type="non-terminal residue" evidence="2">
    <location>
        <position position="64"/>
    </location>
</feature>
<reference evidence="2 3" key="1">
    <citation type="journal article" date="2018" name="Front. Plant Sci.">
        <title>Red Clover (Trifolium pratense) and Zigzag Clover (T. medium) - A Picture of Genomic Similarities and Differences.</title>
        <authorList>
            <person name="Dluhosova J."/>
            <person name="Istvanek J."/>
            <person name="Nedelnik J."/>
            <person name="Repkova J."/>
        </authorList>
    </citation>
    <scope>NUCLEOTIDE SEQUENCE [LARGE SCALE GENOMIC DNA]</scope>
    <source>
        <strain evidence="3">cv. 10/8</strain>
        <tissue evidence="2">Leaf</tissue>
    </source>
</reference>
<name>A0A392T955_9FABA</name>
<comment type="caution">
    <text evidence="2">The sequence shown here is derived from an EMBL/GenBank/DDBJ whole genome shotgun (WGS) entry which is preliminary data.</text>
</comment>
<dbReference type="AlphaFoldDB" id="A0A392T955"/>
<feature type="compositionally biased region" description="Basic and acidic residues" evidence="1">
    <location>
        <begin position="35"/>
        <end position="48"/>
    </location>
</feature>
<protein>
    <submittedName>
        <fullName evidence="2">Uncharacterized protein</fullName>
    </submittedName>
</protein>